<feature type="compositionally biased region" description="Pro residues" evidence="3">
    <location>
        <begin position="241"/>
        <end position="250"/>
    </location>
</feature>
<comment type="caution">
    <text evidence="5">The sequence shown here is derived from an EMBL/GenBank/DDBJ whole genome shotgun (WGS) entry which is preliminary data.</text>
</comment>
<dbReference type="SUPFAM" id="SSF69593">
    <property type="entry name" value="Glycerol-3-phosphate (1)-acyltransferase"/>
    <property type="match status" value="1"/>
</dbReference>
<dbReference type="PANTHER" id="PTHR10434:SF11">
    <property type="entry name" value="1-ACYL-SN-GLYCEROL-3-PHOSPHATE ACYLTRANSFERASE"/>
    <property type="match status" value="1"/>
</dbReference>
<keyword evidence="6" id="KW-1185">Reference proteome</keyword>
<keyword evidence="1 5" id="KW-0808">Transferase</keyword>
<protein>
    <submittedName>
        <fullName evidence="5">1-acyl-sn-glycerol-3-phosphate acyltransferase</fullName>
    </submittedName>
</protein>
<proteinExistence type="predicted"/>
<keyword evidence="2 5" id="KW-0012">Acyltransferase</keyword>
<feature type="domain" description="Phospholipid/glycerol acyltransferase" evidence="4">
    <location>
        <begin position="35"/>
        <end position="155"/>
    </location>
</feature>
<evidence type="ECO:0000256" key="1">
    <source>
        <dbReference type="ARBA" id="ARBA00022679"/>
    </source>
</evidence>
<gene>
    <name evidence="5" type="ORF">C1706_07240</name>
</gene>
<evidence type="ECO:0000313" key="6">
    <source>
        <dbReference type="Proteomes" id="UP000290624"/>
    </source>
</evidence>
<dbReference type="AlphaFoldDB" id="A0A4Q2EG59"/>
<evidence type="ECO:0000313" key="5">
    <source>
        <dbReference type="EMBL" id="RXW32341.1"/>
    </source>
</evidence>
<dbReference type="RefSeq" id="WP_129458563.1">
    <property type="nucleotide sequence ID" value="NZ_PPCV01000004.1"/>
</dbReference>
<evidence type="ECO:0000256" key="2">
    <source>
        <dbReference type="ARBA" id="ARBA00023315"/>
    </source>
</evidence>
<accession>A0A4Q2EG59</accession>
<dbReference type="InterPro" id="IPR002123">
    <property type="entry name" value="Plipid/glycerol_acylTrfase"/>
</dbReference>
<sequence>MSWYGFFKVPFRAMVRFGYGARAVGEENIPTTGPVILAGNHIGAADTFVMPALIKRKVTFPAKAEMFTGRGGPMTKLVAWFLKAVGQVPLDRSGGRASADGLGPILDVLEQGGVAGIFPEGTRSPDGRMYKGKTGVARLALASGAVVIPVAVRDSQFTGKRLGIPWADHPVITFGRPLDFSDYAWGENDRAVLRWVTDEVMAAIQQLTGQVYVNAYATSVKYGGMSEEEALRRIASRPGGGPAPLPPAPQEPASLPPAAEDPASQGPAAEDAAS</sequence>
<dbReference type="Proteomes" id="UP000290624">
    <property type="component" value="Unassembled WGS sequence"/>
</dbReference>
<dbReference type="GO" id="GO:0006654">
    <property type="term" value="P:phosphatidic acid biosynthetic process"/>
    <property type="evidence" value="ECO:0007669"/>
    <property type="project" value="TreeGrafter"/>
</dbReference>
<reference evidence="5 6" key="1">
    <citation type="submission" date="2018-01" db="EMBL/GenBank/DDBJ databases">
        <title>Lactibacter flavus gen. nov., sp. nov., a novel bacterium of the family Propionibacteriaceae isolated from raw milk and dairy products.</title>
        <authorList>
            <person name="Wenning M."/>
            <person name="Breitenwieser F."/>
            <person name="Huptas C."/>
            <person name="von Neubeck M."/>
            <person name="Busse H.-J."/>
            <person name="Scherer S."/>
        </authorList>
    </citation>
    <scope>NUCLEOTIDE SEQUENCE [LARGE SCALE GENOMIC DNA]</scope>
    <source>
        <strain evidence="5 6">VG341</strain>
    </source>
</reference>
<feature type="compositionally biased region" description="Low complexity" evidence="3">
    <location>
        <begin position="251"/>
        <end position="260"/>
    </location>
</feature>
<name>A0A4Q2EG59_9ACTN</name>
<dbReference type="SMART" id="SM00563">
    <property type="entry name" value="PlsC"/>
    <property type="match status" value="1"/>
</dbReference>
<dbReference type="PANTHER" id="PTHR10434">
    <property type="entry name" value="1-ACYL-SN-GLYCEROL-3-PHOSPHATE ACYLTRANSFERASE"/>
    <property type="match status" value="1"/>
</dbReference>
<dbReference type="OrthoDB" id="9808424at2"/>
<dbReference type="GO" id="GO:0003841">
    <property type="term" value="F:1-acylglycerol-3-phosphate O-acyltransferase activity"/>
    <property type="evidence" value="ECO:0007669"/>
    <property type="project" value="TreeGrafter"/>
</dbReference>
<evidence type="ECO:0000259" key="4">
    <source>
        <dbReference type="SMART" id="SM00563"/>
    </source>
</evidence>
<dbReference type="Pfam" id="PF01553">
    <property type="entry name" value="Acyltransferase"/>
    <property type="match status" value="1"/>
</dbReference>
<dbReference type="EMBL" id="PPCV01000004">
    <property type="protein sequence ID" value="RXW32341.1"/>
    <property type="molecule type" value="Genomic_DNA"/>
</dbReference>
<evidence type="ECO:0000256" key="3">
    <source>
        <dbReference type="SAM" id="MobiDB-lite"/>
    </source>
</evidence>
<dbReference type="CDD" id="cd07989">
    <property type="entry name" value="LPLAT_AGPAT-like"/>
    <property type="match status" value="1"/>
</dbReference>
<dbReference type="GO" id="GO:0005886">
    <property type="term" value="C:plasma membrane"/>
    <property type="evidence" value="ECO:0007669"/>
    <property type="project" value="TreeGrafter"/>
</dbReference>
<feature type="region of interest" description="Disordered" evidence="3">
    <location>
        <begin position="231"/>
        <end position="274"/>
    </location>
</feature>
<organism evidence="5 6">
    <name type="scientific">Propioniciclava flava</name>
    <dbReference type="NCBI Taxonomy" id="2072026"/>
    <lineage>
        <taxon>Bacteria</taxon>
        <taxon>Bacillati</taxon>
        <taxon>Actinomycetota</taxon>
        <taxon>Actinomycetes</taxon>
        <taxon>Propionibacteriales</taxon>
        <taxon>Propionibacteriaceae</taxon>
        <taxon>Propioniciclava</taxon>
    </lineage>
</organism>